<evidence type="ECO:0000256" key="1">
    <source>
        <dbReference type="ARBA" id="ARBA00019852"/>
    </source>
</evidence>
<dbReference type="InterPro" id="IPR004095">
    <property type="entry name" value="TGS"/>
</dbReference>
<dbReference type="FunFam" id="3.30.460.10:FF:000001">
    <property type="entry name" value="GTP pyrophosphokinase RelA"/>
    <property type="match status" value="1"/>
</dbReference>
<dbReference type="InterPro" id="IPR045865">
    <property type="entry name" value="ACT-like_dom_sf"/>
</dbReference>
<dbReference type="PANTHER" id="PTHR21262:SF31">
    <property type="entry name" value="GTP PYROPHOSPHOKINASE"/>
    <property type="match status" value="1"/>
</dbReference>
<comment type="similarity">
    <text evidence="5">Belongs to the relA/spoT family.</text>
</comment>
<organism evidence="8">
    <name type="scientific">Accumulibacter regalis</name>
    <dbReference type="NCBI Taxonomy" id="522306"/>
    <lineage>
        <taxon>Bacteria</taxon>
        <taxon>Pseudomonadati</taxon>
        <taxon>Pseudomonadota</taxon>
        <taxon>Betaproteobacteria</taxon>
        <taxon>Candidatus Accumulibacter</taxon>
    </lineage>
</organism>
<dbReference type="eggNOG" id="COG0317">
    <property type="taxonomic scope" value="Bacteria"/>
</dbReference>
<dbReference type="Gene3D" id="3.10.20.30">
    <property type="match status" value="1"/>
</dbReference>
<dbReference type="InterPro" id="IPR043519">
    <property type="entry name" value="NT_sf"/>
</dbReference>
<dbReference type="EMBL" id="CP001715">
    <property type="protein sequence ID" value="ACV34396.1"/>
    <property type="molecule type" value="Genomic_DNA"/>
</dbReference>
<evidence type="ECO:0000256" key="2">
    <source>
        <dbReference type="ARBA" id="ARBA00029754"/>
    </source>
</evidence>
<feature type="domain" description="ACT" evidence="6">
    <location>
        <begin position="682"/>
        <end position="753"/>
    </location>
</feature>
<dbReference type="GO" id="GO:0005886">
    <property type="term" value="C:plasma membrane"/>
    <property type="evidence" value="ECO:0007669"/>
    <property type="project" value="TreeGrafter"/>
</dbReference>
<evidence type="ECO:0000256" key="4">
    <source>
        <dbReference type="ARBA" id="ARBA00033308"/>
    </source>
</evidence>
<dbReference type="KEGG" id="app:CAP2UW1_1062"/>
<name>C7RQP8_ACCRE</name>
<reference evidence="8" key="2">
    <citation type="submission" date="2009-09" db="EMBL/GenBank/DDBJ databases">
        <title>Complete sequence of chromosome of Candidatus Accumulibacter phosphatis clade IIA str. UW-1.</title>
        <authorList>
            <consortium name="US DOE Joint Genome Institute"/>
            <person name="Martin H.G."/>
            <person name="Ivanova N."/>
            <person name="Kunin V."/>
            <person name="Warnecke F."/>
            <person name="Barry K."/>
            <person name="He S."/>
            <person name="Salamov A."/>
            <person name="Szeto E."/>
            <person name="Dalin E."/>
            <person name="Pangilinan J.L."/>
            <person name="Lapidus A."/>
            <person name="Lowry S."/>
            <person name="Kyrpides N.C."/>
            <person name="McMahon K.D."/>
            <person name="Hugenholtz P."/>
        </authorList>
    </citation>
    <scope>NUCLEOTIDE SEQUENCE [LARGE SCALE GENOMIC DNA]</scope>
    <source>
        <strain evidence="8">UW-1</strain>
    </source>
</reference>
<dbReference type="SUPFAM" id="SSF81301">
    <property type="entry name" value="Nucleotidyltransferase"/>
    <property type="match status" value="1"/>
</dbReference>
<gene>
    <name evidence="8" type="ordered locus">CAP2UW1_1062</name>
</gene>
<protein>
    <recommendedName>
        <fullName evidence="1">GTP pyrophosphokinase</fullName>
    </recommendedName>
    <alternativeName>
        <fullName evidence="3">(p)ppGpp synthase</fullName>
    </alternativeName>
    <alternativeName>
        <fullName evidence="2">ATP:GTP 3'-pyrophosphotransferase</fullName>
    </alternativeName>
    <alternativeName>
        <fullName evidence="4">ppGpp synthase I</fullName>
    </alternativeName>
</protein>
<dbReference type="Gene3D" id="3.30.70.260">
    <property type="match status" value="1"/>
</dbReference>
<evidence type="ECO:0000259" key="7">
    <source>
        <dbReference type="PROSITE" id="PS51880"/>
    </source>
</evidence>
<dbReference type="PANTHER" id="PTHR21262">
    <property type="entry name" value="GUANOSINE-3',5'-BIS DIPHOSPHATE 3'-PYROPHOSPHOHYDROLASE"/>
    <property type="match status" value="1"/>
</dbReference>
<feature type="domain" description="TGS" evidence="7">
    <location>
        <begin position="425"/>
        <end position="487"/>
    </location>
</feature>
<dbReference type="InterPro" id="IPR012675">
    <property type="entry name" value="Beta-grasp_dom_sf"/>
</dbReference>
<dbReference type="Gene3D" id="1.10.3210.10">
    <property type="entry name" value="Hypothetical protein af1432"/>
    <property type="match status" value="1"/>
</dbReference>
<dbReference type="InterPro" id="IPR012676">
    <property type="entry name" value="TGS-like"/>
</dbReference>
<accession>C7RQP8</accession>
<dbReference type="InterPro" id="IPR007685">
    <property type="entry name" value="RelA_SpoT"/>
</dbReference>
<dbReference type="HOGENOM" id="CLU_012300_3_0_4"/>
<proteinExistence type="inferred from homology"/>
<dbReference type="STRING" id="522306.CAP2UW1_1062"/>
<comment type="function">
    <text evidence="5">In eubacteria ppGpp (guanosine 3'-diphosphate 5'-diphosphate) is a mediator of the stringent response that coordinates a variety of cellular activities in response to changes in nutritional abundance.</text>
</comment>
<dbReference type="Pfam" id="PF02824">
    <property type="entry name" value="TGS"/>
    <property type="match status" value="1"/>
</dbReference>
<evidence type="ECO:0000256" key="3">
    <source>
        <dbReference type="ARBA" id="ARBA00032407"/>
    </source>
</evidence>
<dbReference type="CDD" id="cd05399">
    <property type="entry name" value="NT_Rel-Spo_like"/>
    <property type="match status" value="1"/>
</dbReference>
<dbReference type="GO" id="GO:0042594">
    <property type="term" value="P:response to starvation"/>
    <property type="evidence" value="ECO:0007669"/>
    <property type="project" value="TreeGrafter"/>
</dbReference>
<evidence type="ECO:0000259" key="6">
    <source>
        <dbReference type="PROSITE" id="PS51671"/>
    </source>
</evidence>
<dbReference type="SUPFAM" id="SSF109604">
    <property type="entry name" value="HD-domain/PDEase-like"/>
    <property type="match status" value="1"/>
</dbReference>
<evidence type="ECO:0000313" key="8">
    <source>
        <dbReference type="EMBL" id="ACV34396.1"/>
    </source>
</evidence>
<dbReference type="PROSITE" id="PS51880">
    <property type="entry name" value="TGS"/>
    <property type="match status" value="1"/>
</dbReference>
<sequence length="753" mass="84373">MHDGRARTYNASMVSVIHSVAAQSDFEHSLQTLVEGLPAVEAERLRRAVDFARGIYGDGQLGSGEAVWGHALGMALIVAGLKLDADSRLAALLFAVPAILEFGLTRIESDFGRSVAHLVDGISRLNRLRPISRGFVAHSIDSGEKNPQELRSQIEVLRKMLLAMVEDIRVVLLRLASRTQTLRHYAAEPDELRVPVARETLELYSPLANRLGVWELKWELEDLSFRYLHPEIYKEIARHLDEKRTEREQFIADAIDRLKSELAAAGVGTPEIYGRPKHIYSIWNKMRKKGVEFSEVYDVRALRVIVEEVRDCYTALGIVHHIWSPIAKEFDDYISHPKGNDYRSLHTAVHCPDGRAIEVQIRTREMHRHAELGVAAHWRYKEGSGTTPEDRYDEKIAWLRQLLTWRDDVADSSDWVKHYKQAAFDETVYILTPQGRVVDLPRGATPVDFAYRVHTDIGHRCRGAKVDGALVPLNTQLATGQRVEIVLAKHGGPSRDWLNSSLGYLFTHRSRVKVRQWFASLALEDTLAEGRSVVVRELQRMGQTGVSLDELAVRLGLAGSDDLFIAVARAKLNIRQLQVAVRGTDMPVDERLVGELPVRRQRDSDVAEKGILIVGVDRLLTQLAGCCKPVPPDPIVGFVTRGKGVSVHRLDCSNFTNMRGMHPERVIETTWGLKTDSVFAADIVIDAHDRQGLLRDVSDILAREKINVIAVNTQSRQGNAHMSFTAEVGTMAQLNRTLALLHQVEGVVGARRA</sequence>
<dbReference type="CDD" id="cd01668">
    <property type="entry name" value="TGS_RSH"/>
    <property type="match status" value="1"/>
</dbReference>
<dbReference type="GO" id="GO:0015949">
    <property type="term" value="P:nucleobase-containing small molecule interconversion"/>
    <property type="evidence" value="ECO:0007669"/>
    <property type="project" value="UniProtKB-ARBA"/>
</dbReference>
<dbReference type="SUPFAM" id="SSF81271">
    <property type="entry name" value="TGS-like"/>
    <property type="match status" value="1"/>
</dbReference>
<dbReference type="InterPro" id="IPR002912">
    <property type="entry name" value="ACT_dom"/>
</dbReference>
<dbReference type="AlphaFoldDB" id="C7RQP8"/>
<dbReference type="Gene3D" id="3.30.460.10">
    <property type="entry name" value="Beta Polymerase, domain 2"/>
    <property type="match status" value="1"/>
</dbReference>
<keyword evidence="8" id="KW-0808">Transferase</keyword>
<dbReference type="NCBIfam" id="TIGR00691">
    <property type="entry name" value="spoT_relA"/>
    <property type="match status" value="1"/>
</dbReference>
<dbReference type="Pfam" id="PF04607">
    <property type="entry name" value="RelA_SpoT"/>
    <property type="match status" value="1"/>
</dbReference>
<dbReference type="GO" id="GO:0015969">
    <property type="term" value="P:guanosine tetraphosphate metabolic process"/>
    <property type="evidence" value="ECO:0007669"/>
    <property type="project" value="InterPro"/>
</dbReference>
<dbReference type="SUPFAM" id="SSF55021">
    <property type="entry name" value="ACT-like"/>
    <property type="match status" value="1"/>
</dbReference>
<dbReference type="GO" id="GO:0008728">
    <property type="term" value="F:GTP diphosphokinase activity"/>
    <property type="evidence" value="ECO:0007669"/>
    <property type="project" value="TreeGrafter"/>
</dbReference>
<dbReference type="InterPro" id="IPR004811">
    <property type="entry name" value="RelA/Spo_fam"/>
</dbReference>
<dbReference type="FunFam" id="3.10.20.30:FF:000002">
    <property type="entry name" value="GTP pyrophosphokinase (RelA/SpoT)"/>
    <property type="match status" value="1"/>
</dbReference>
<reference evidence="8" key="1">
    <citation type="submission" date="2009-08" db="EMBL/GenBank/DDBJ databases">
        <authorList>
            <consortium name="US DOE Joint Genome Institute"/>
            <person name="Lucas S."/>
            <person name="Copeland A."/>
            <person name="Lapidus A."/>
            <person name="Glavina del Rio T."/>
            <person name="Dalin E."/>
            <person name="Tice H."/>
            <person name="Bruce D."/>
            <person name="Barry K."/>
            <person name="Pitluck S."/>
            <person name="Lowry S."/>
            <person name="Larimer F."/>
            <person name="Land M."/>
            <person name="Hauser L."/>
            <person name="Kyrpides N."/>
            <person name="Ivanova N."/>
            <person name="McMahon K.D."/>
            <person name="Hugenholtz P."/>
        </authorList>
    </citation>
    <scope>NUCLEOTIDE SEQUENCE</scope>
    <source>
        <strain evidence="8">UW-1</strain>
    </source>
</reference>
<dbReference type="SMART" id="SM00954">
    <property type="entry name" value="RelA_SpoT"/>
    <property type="match status" value="1"/>
</dbReference>
<dbReference type="GO" id="GO:0008893">
    <property type="term" value="F:guanosine-3',5'-bis(diphosphate) 3'-diphosphatase activity"/>
    <property type="evidence" value="ECO:0007669"/>
    <property type="project" value="TreeGrafter"/>
</dbReference>
<evidence type="ECO:0000256" key="5">
    <source>
        <dbReference type="RuleBase" id="RU003847"/>
    </source>
</evidence>
<dbReference type="CDD" id="cd04876">
    <property type="entry name" value="ACT_RelA-SpoT"/>
    <property type="match status" value="1"/>
</dbReference>
<dbReference type="PROSITE" id="PS51671">
    <property type="entry name" value="ACT"/>
    <property type="match status" value="1"/>
</dbReference>
<dbReference type="InterPro" id="IPR033655">
    <property type="entry name" value="TGS_RelA/SpoT"/>
</dbReference>
<dbReference type="Pfam" id="PF13291">
    <property type="entry name" value="ACT_4"/>
    <property type="match status" value="1"/>
</dbReference>
<dbReference type="Pfam" id="PF13328">
    <property type="entry name" value="HD_4"/>
    <property type="match status" value="1"/>
</dbReference>